<proteinExistence type="inferred from homology"/>
<dbReference type="GO" id="GO:0016787">
    <property type="term" value="F:hydrolase activity"/>
    <property type="evidence" value="ECO:0007669"/>
    <property type="project" value="UniProtKB-KW"/>
</dbReference>
<accession>A0A250WW48</accession>
<dbReference type="GO" id="GO:0004519">
    <property type="term" value="F:endonuclease activity"/>
    <property type="evidence" value="ECO:0007669"/>
    <property type="project" value="UniProtKB-KW"/>
</dbReference>
<evidence type="ECO:0000256" key="11">
    <source>
        <dbReference type="SAM" id="MobiDB-lite"/>
    </source>
</evidence>
<dbReference type="Proteomes" id="UP000232323">
    <property type="component" value="Unassembled WGS sequence"/>
</dbReference>
<feature type="domain" description="VLRF1" evidence="12">
    <location>
        <begin position="151"/>
        <end position="296"/>
    </location>
</feature>
<comment type="domain">
    <text evidence="10">The VLRF1 domain mediates binding to the 60S ribosomal subunit.</text>
</comment>
<protein>
    <recommendedName>
        <fullName evidence="12">VLRF1 domain-containing protein</fullName>
    </recommendedName>
</protein>
<keyword evidence="4 10" id="KW-0540">Nuclease</keyword>
<dbReference type="InterPro" id="IPR041175">
    <property type="entry name" value="VLRF1/Vms1"/>
</dbReference>
<evidence type="ECO:0000259" key="12">
    <source>
        <dbReference type="PROSITE" id="PS52044"/>
    </source>
</evidence>
<feature type="compositionally biased region" description="Polar residues" evidence="11">
    <location>
        <begin position="124"/>
        <end position="138"/>
    </location>
</feature>
<dbReference type="PANTHER" id="PTHR16036:SF2">
    <property type="entry name" value="TRNA ENDONUCLEASE ANKZF1"/>
    <property type="match status" value="1"/>
</dbReference>
<keyword evidence="14" id="KW-1185">Reference proteome</keyword>
<keyword evidence="6 10" id="KW-0255">Endonuclease</keyword>
<dbReference type="InterPro" id="IPR047139">
    <property type="entry name" value="ANKZ1/VMS1"/>
</dbReference>
<keyword evidence="3 10" id="KW-0963">Cytoplasm</keyword>
<keyword evidence="5" id="KW-0677">Repeat</keyword>
<dbReference type="EMBL" id="BEGY01000010">
    <property type="protein sequence ID" value="GAX75057.1"/>
    <property type="molecule type" value="Genomic_DNA"/>
</dbReference>
<dbReference type="PANTHER" id="PTHR16036">
    <property type="entry name" value="ANKYRIN REPEAT AND ZINC FINGER DOMAIN-CONTAINING PROTEIN 1"/>
    <property type="match status" value="1"/>
</dbReference>
<evidence type="ECO:0000256" key="4">
    <source>
        <dbReference type="ARBA" id="ARBA00022722"/>
    </source>
</evidence>
<evidence type="ECO:0000256" key="10">
    <source>
        <dbReference type="PROSITE-ProRule" id="PRU01389"/>
    </source>
</evidence>
<keyword evidence="9" id="KW-0175">Coiled coil</keyword>
<evidence type="ECO:0000313" key="14">
    <source>
        <dbReference type="Proteomes" id="UP000232323"/>
    </source>
</evidence>
<evidence type="ECO:0000256" key="5">
    <source>
        <dbReference type="ARBA" id="ARBA00022737"/>
    </source>
</evidence>
<comment type="similarity">
    <text evidence="2 10">Belongs to the ANKZF1/VMS1 family.</text>
</comment>
<dbReference type="Pfam" id="PF18826">
    <property type="entry name" value="bVLRF1"/>
    <property type="match status" value="1"/>
</dbReference>
<name>A0A250WW48_9CHLO</name>
<evidence type="ECO:0000256" key="8">
    <source>
        <dbReference type="ARBA" id="ARBA00023043"/>
    </source>
</evidence>
<keyword evidence="8" id="KW-0040">ANK repeat</keyword>
<dbReference type="GO" id="GO:0005737">
    <property type="term" value="C:cytoplasm"/>
    <property type="evidence" value="ECO:0007669"/>
    <property type="project" value="UniProtKB-SubCell"/>
</dbReference>
<dbReference type="STRING" id="1157962.A0A250WW48"/>
<evidence type="ECO:0000313" key="13">
    <source>
        <dbReference type="EMBL" id="GAX75057.1"/>
    </source>
</evidence>
<comment type="subcellular location">
    <subcellularLocation>
        <location evidence="1">Cytoplasm</location>
    </subcellularLocation>
</comment>
<dbReference type="PROSITE" id="PS52044">
    <property type="entry name" value="VLRF1"/>
    <property type="match status" value="1"/>
</dbReference>
<feature type="active site" evidence="10">
    <location>
        <position position="195"/>
    </location>
</feature>
<dbReference type="GO" id="GO:0036503">
    <property type="term" value="P:ERAD pathway"/>
    <property type="evidence" value="ECO:0007669"/>
    <property type="project" value="TreeGrafter"/>
</dbReference>
<sequence length="304" mass="34385">MITATALHFRATNPNIAVQILRTAQSRVLWDSSNRTWSIFDTVGYRTIQILWPRIMRRPASQEAAEAFIRTLCKPLSGGDLKERNILAECRDSRLHMAYKTPFEGQETEVPADMKQELLPRSSTGYVKTTSAQSTKHPSSSTASITSSKMLLQPCLMVLLSHDSAALGMWDSCGNMTHHKVLTGYTVRRCQGKAQDSRQRKGGGQASAGSALRQQETRRLWQDTAEKLIEWSSSIKQCERLYCSGDVRVWNLLYKDARPPALVSRADDRWERVGMSISARPRFKDLTFVYNKLCVGEIQKLQEN</sequence>
<dbReference type="AlphaFoldDB" id="A0A250WW48"/>
<gene>
    <name evidence="13" type="ORF">CEUSTIGMA_g2501.t1</name>
</gene>
<reference evidence="13 14" key="1">
    <citation type="submission" date="2017-08" db="EMBL/GenBank/DDBJ databases">
        <title>Acidophilic green algal genome provides insights into adaptation to an acidic environment.</title>
        <authorList>
            <person name="Hirooka S."/>
            <person name="Hirose Y."/>
            <person name="Kanesaki Y."/>
            <person name="Higuchi S."/>
            <person name="Fujiwara T."/>
            <person name="Onuma R."/>
            <person name="Era A."/>
            <person name="Ohbayashi R."/>
            <person name="Uzuka A."/>
            <person name="Nozaki H."/>
            <person name="Yoshikawa H."/>
            <person name="Miyagishima S.Y."/>
        </authorList>
    </citation>
    <scope>NUCLEOTIDE SEQUENCE [LARGE SCALE GENOMIC DNA]</scope>
    <source>
        <strain evidence="13 14">NIES-2499</strain>
    </source>
</reference>
<keyword evidence="7 10" id="KW-0378">Hydrolase</keyword>
<evidence type="ECO:0000256" key="1">
    <source>
        <dbReference type="ARBA" id="ARBA00004496"/>
    </source>
</evidence>
<organism evidence="13 14">
    <name type="scientific">Chlamydomonas eustigma</name>
    <dbReference type="NCBI Taxonomy" id="1157962"/>
    <lineage>
        <taxon>Eukaryota</taxon>
        <taxon>Viridiplantae</taxon>
        <taxon>Chlorophyta</taxon>
        <taxon>core chlorophytes</taxon>
        <taxon>Chlorophyceae</taxon>
        <taxon>CS clade</taxon>
        <taxon>Chlamydomonadales</taxon>
        <taxon>Chlamydomonadaceae</taxon>
        <taxon>Chlamydomonas</taxon>
    </lineage>
</organism>
<evidence type="ECO:0000256" key="3">
    <source>
        <dbReference type="ARBA" id="ARBA00022490"/>
    </source>
</evidence>
<evidence type="ECO:0000256" key="9">
    <source>
        <dbReference type="ARBA" id="ARBA00023054"/>
    </source>
</evidence>
<evidence type="ECO:0000256" key="7">
    <source>
        <dbReference type="ARBA" id="ARBA00022801"/>
    </source>
</evidence>
<comment type="caution">
    <text evidence="13">The sequence shown here is derived from an EMBL/GenBank/DDBJ whole genome shotgun (WGS) entry which is preliminary data.</text>
</comment>
<evidence type="ECO:0000256" key="6">
    <source>
        <dbReference type="ARBA" id="ARBA00022759"/>
    </source>
</evidence>
<feature type="region of interest" description="Disordered" evidence="11">
    <location>
        <begin position="124"/>
        <end position="144"/>
    </location>
</feature>
<dbReference type="OrthoDB" id="2020645at2759"/>
<evidence type="ECO:0000256" key="2">
    <source>
        <dbReference type="ARBA" id="ARBA00009262"/>
    </source>
</evidence>
<feature type="region of interest" description="Disordered" evidence="11">
    <location>
        <begin position="193"/>
        <end position="215"/>
    </location>
</feature>